<dbReference type="PANTHER" id="PTHR43156">
    <property type="entry name" value="STAGE II SPORULATION PROTEIN E-RELATED"/>
    <property type="match status" value="1"/>
</dbReference>
<dbReference type="SUPFAM" id="SSF55785">
    <property type="entry name" value="PYP-like sensor domain (PAS domain)"/>
    <property type="match status" value="1"/>
</dbReference>
<dbReference type="InterPro" id="IPR000014">
    <property type="entry name" value="PAS"/>
</dbReference>
<dbReference type="Proteomes" id="UP000652681">
    <property type="component" value="Unassembled WGS sequence"/>
</dbReference>
<protein>
    <submittedName>
        <fullName evidence="4">SpoIIE family protein phosphatase</fullName>
    </submittedName>
</protein>
<dbReference type="EMBL" id="JACVEL010000002">
    <property type="protein sequence ID" value="MBC9811774.1"/>
    <property type="molecule type" value="Genomic_DNA"/>
</dbReference>
<feature type="transmembrane region" description="Helical" evidence="2">
    <location>
        <begin position="727"/>
        <end position="746"/>
    </location>
</feature>
<feature type="transmembrane region" description="Helical" evidence="2">
    <location>
        <begin position="876"/>
        <end position="895"/>
    </location>
</feature>
<evidence type="ECO:0000313" key="5">
    <source>
        <dbReference type="Proteomes" id="UP000652681"/>
    </source>
</evidence>
<comment type="caution">
    <text evidence="4">The sequence shown here is derived from an EMBL/GenBank/DDBJ whole genome shotgun (WGS) entry which is preliminary data.</text>
</comment>
<dbReference type="Gene3D" id="2.60.40.10">
    <property type="entry name" value="Immunoglobulins"/>
    <property type="match status" value="1"/>
</dbReference>
<dbReference type="PANTHER" id="PTHR43156:SF9">
    <property type="entry name" value="HAMP DOMAIN-CONTAINING PROTEIN"/>
    <property type="match status" value="1"/>
</dbReference>
<dbReference type="InterPro" id="IPR013783">
    <property type="entry name" value="Ig-like_fold"/>
</dbReference>
<feature type="transmembrane region" description="Helical" evidence="2">
    <location>
        <begin position="795"/>
        <end position="816"/>
    </location>
</feature>
<dbReference type="CDD" id="cd00130">
    <property type="entry name" value="PAS"/>
    <property type="match status" value="1"/>
</dbReference>
<feature type="domain" description="PAS" evidence="3">
    <location>
        <begin position="1040"/>
        <end position="1110"/>
    </location>
</feature>
<reference evidence="4" key="1">
    <citation type="submission" date="2020-09" db="EMBL/GenBank/DDBJ databases">
        <title>Taishania pollutisoli gen. nov., sp. nov., Isolated from Tetrabromobisphenol A-Contaminated Soil.</title>
        <authorList>
            <person name="Chen Q."/>
        </authorList>
    </citation>
    <scope>NUCLEOTIDE SEQUENCE</scope>
    <source>
        <strain evidence="4">CZZ-1</strain>
    </source>
</reference>
<name>A0A8J6PHR9_9FLAO</name>
<keyword evidence="2" id="KW-1133">Transmembrane helix</keyword>
<evidence type="ECO:0000313" key="4">
    <source>
        <dbReference type="EMBL" id="MBC9811774.1"/>
    </source>
</evidence>
<accession>A0A8J6PHR9</accession>
<dbReference type="InterPro" id="IPR001932">
    <property type="entry name" value="PPM-type_phosphatase-like_dom"/>
</dbReference>
<keyword evidence="2" id="KW-0472">Membrane</keyword>
<dbReference type="Gene3D" id="3.30.450.20">
    <property type="entry name" value="PAS domain"/>
    <property type="match status" value="1"/>
</dbReference>
<dbReference type="PROSITE" id="PS50112">
    <property type="entry name" value="PAS"/>
    <property type="match status" value="1"/>
</dbReference>
<feature type="transmembrane region" description="Helical" evidence="2">
    <location>
        <begin position="767"/>
        <end position="789"/>
    </location>
</feature>
<feature type="transmembrane region" description="Helical" evidence="2">
    <location>
        <begin position="901"/>
        <end position="920"/>
    </location>
</feature>
<sequence length="1424" mass="162363">MKRVRLSAIILLLSLFSGIQHVYGQLYSYKNLTHRNGLPLTTTWAIKEKPDGGILIGTQGAGLVEYDGYAFHEVIAADQDKLHHVTGIEILNNDIFFTSKFKGLFRISNNGKVRNVFQQEQSGDYMDVVAYNDHLLIIAQRAIYSFDPHTKTAKKINPKQFETNLYVSQKIATPRGFIFLTNQGNFMYTPTGNFMPLSDFFKTGNKEISTMTFGYYKNDSLHLFNKTIETGLIAVLDHHAFNGKVKTISTSLKGKIPAIIEAVYNPKKDCFAFFGKNGEIFEETDCSLKQIPLNTQQRNISLKKTLCDYNGDYWFTSDLAGIFKIGLQPFTKVELQREFEDRQISFVHQTAKGSVIFSNFHHTTYSGNPYIEDVKKHDLEFLCSATIRGKSYFGGKTGMYVYNDNTNDFSRVNLPFIPADKQIQFMGYQAPFIWIGVYGEGLYKLDDHFRLIRHYQYERHAPLIIYTGQFSTDGNELFLGTSNGIVKLEITKELFSKVDNHEFGYYCGLSVKDIFGTNWFTLESGLIGISKQGEIFTLSSPSLFPSYLFYTLNTDNYGNLIIGTNKGLNLIQINDQGKILRQRSFNAGTDFEGYETHMRSSFQEGNVALVGTLEGMYQLDFNLMQDLPRPQKPVITLKSDVDNYESSIISFRFLSKNPKMKTVLYTYRILNHTTKWEPLSGINEASISNLRSGFYIIEVRATYDGITYSETARFPVNIKLPLLRGNLLIISLILIVIVLNIIFYLRSKKNETFELFYSEEVYSTQKYAQTLILFGLISHIAANEIAPFISGTFHVNHLLIGVTAVLLFFGFIGVRYFGRNGNDKNSKAIITICFSIIMLFNIYSMYMTSLHPFYGFSVLLIGSVAPLIFEKTKAILLYVALFIGINIAVILSSSGLNYDKYLLIIPIVISGLLAVFMNLIRHDSVHQLAFISSIINKSNVLALAMDQEGRLKYVSKNIAKYIDIQSKDLLDKPISVMNNYLPTEASRKIDLKSEFKDGKRFLSPILNTCHEVSWFEWSCKEFSKDVKVLIGQDITEKINLQNTYEILVENAEDLIYQVDIDGHFQFLNNRFNDYFFQDKNSLLGTNVSELIPEEYRNVVIDFYQNQLKSHKKVSYFEFPIIDSKNQLQWFGQYATLLYAIGDSSTVVGFLVVGRNITEKIKKDSLIAAQSADITASINYARRIQLNLLPSSDKIEHFFSESFIIYKPKDIVSGDFYWCNQLGDYTIVAVGDGTGHGVPGAFMSILGINLLNSIIMEKHTFDPGRILDELDIKLKHMLSEGNQQRINDGIEMTICVYNERNKTLEYACAGSKLMLHDGKSFSIRKGDSKHIGDEHPHFQGYVSHHQPINNETTIYLFTDGFYDQFGGLQQKKYSIRRLLELLMQNISLPLKTQQEILIEEFESWKSTTDQTDDVTIIGLRINEKN</sequence>
<keyword evidence="1" id="KW-0378">Hydrolase</keyword>
<keyword evidence="2" id="KW-0812">Transmembrane</keyword>
<dbReference type="NCBIfam" id="TIGR00229">
    <property type="entry name" value="sensory_box"/>
    <property type="match status" value="1"/>
</dbReference>
<dbReference type="InterPro" id="IPR052016">
    <property type="entry name" value="Bact_Sigma-Reg"/>
</dbReference>
<dbReference type="Pfam" id="PF07228">
    <property type="entry name" value="SpoIIE"/>
    <property type="match status" value="1"/>
</dbReference>
<evidence type="ECO:0000256" key="1">
    <source>
        <dbReference type="ARBA" id="ARBA00022801"/>
    </source>
</evidence>
<keyword evidence="5" id="KW-1185">Reference proteome</keyword>
<evidence type="ECO:0000259" key="3">
    <source>
        <dbReference type="PROSITE" id="PS50112"/>
    </source>
</evidence>
<gene>
    <name evidence="4" type="ORF">H9Y05_04720</name>
</gene>
<dbReference type="SUPFAM" id="SSF81606">
    <property type="entry name" value="PP2C-like"/>
    <property type="match status" value="1"/>
</dbReference>
<dbReference type="InterPro" id="IPR036457">
    <property type="entry name" value="PPM-type-like_dom_sf"/>
</dbReference>
<feature type="transmembrane region" description="Helical" evidence="2">
    <location>
        <begin position="828"/>
        <end position="846"/>
    </location>
</feature>
<dbReference type="Gene3D" id="2.130.10.10">
    <property type="entry name" value="YVTN repeat-like/Quinoprotein amine dehydrogenase"/>
    <property type="match status" value="2"/>
</dbReference>
<evidence type="ECO:0000256" key="2">
    <source>
        <dbReference type="SAM" id="Phobius"/>
    </source>
</evidence>
<dbReference type="Gene3D" id="3.60.40.10">
    <property type="entry name" value="PPM-type phosphatase domain"/>
    <property type="match status" value="1"/>
</dbReference>
<dbReference type="InterPro" id="IPR035965">
    <property type="entry name" value="PAS-like_dom_sf"/>
</dbReference>
<dbReference type="SMART" id="SM00331">
    <property type="entry name" value="PP2C_SIG"/>
    <property type="match status" value="1"/>
</dbReference>
<dbReference type="SMART" id="SM00091">
    <property type="entry name" value="PAS"/>
    <property type="match status" value="2"/>
</dbReference>
<organism evidence="4 5">
    <name type="scientific">Taishania pollutisoli</name>
    <dbReference type="NCBI Taxonomy" id="2766479"/>
    <lineage>
        <taxon>Bacteria</taxon>
        <taxon>Pseudomonadati</taxon>
        <taxon>Bacteroidota</taxon>
        <taxon>Flavobacteriia</taxon>
        <taxon>Flavobacteriales</taxon>
        <taxon>Crocinitomicaceae</taxon>
        <taxon>Taishania</taxon>
    </lineage>
</organism>
<dbReference type="GO" id="GO:0016791">
    <property type="term" value="F:phosphatase activity"/>
    <property type="evidence" value="ECO:0007669"/>
    <property type="project" value="TreeGrafter"/>
</dbReference>
<dbReference type="InterPro" id="IPR015943">
    <property type="entry name" value="WD40/YVTN_repeat-like_dom_sf"/>
</dbReference>
<proteinExistence type="predicted"/>
<dbReference type="RefSeq" id="WP_216713635.1">
    <property type="nucleotide sequence ID" value="NZ_JACVEL010000002.1"/>
</dbReference>